<dbReference type="Proteomes" id="UP000001932">
    <property type="component" value="Chromosome"/>
</dbReference>
<evidence type="ECO:0000313" key="1">
    <source>
        <dbReference type="EMBL" id="BAE73642.1"/>
    </source>
</evidence>
<reference evidence="1 3" key="1">
    <citation type="journal article" date="2006" name="Genome Res.">
        <title>Massive genome erosion and functional adaptations provide insights into the symbiotic lifestyle of Sodalis glossinidius in the tsetse host.</title>
        <authorList>
            <person name="Toh H."/>
            <person name="Weiss B.L."/>
            <person name="Perkin S.A.H."/>
            <person name="Yamashita A."/>
            <person name="Oshima K."/>
            <person name="Hattori M."/>
            <person name="Aksoy S."/>
        </authorList>
    </citation>
    <scope>NUCLEOTIDE SEQUENCE [LARGE SCALE GENOMIC DNA]</scope>
    <source>
        <strain evidence="3">morsitans</strain>
        <strain evidence="1">Morsitans</strain>
    </source>
</reference>
<reference evidence="2 4" key="2">
    <citation type="submission" date="2015-05" db="EMBL/GenBank/DDBJ databases">
        <authorList>
            <person name="Goodhead I."/>
        </authorList>
    </citation>
    <scope>NUCLEOTIDE SEQUENCE [LARGE SCALE GENOMIC DNA]</scope>
    <source>
        <strain evidence="2">B4</strain>
        <strain evidence="4">morsitans</strain>
    </source>
</reference>
<dbReference type="EMBL" id="LN854557">
    <property type="protein sequence ID" value="CRL44047.1"/>
    <property type="molecule type" value="Genomic_DNA"/>
</dbReference>
<dbReference type="KEGG" id="sgl:SG0367"/>
<proteinExistence type="predicted"/>
<dbReference type="BioCyc" id="SGLO343509:SGP1_RS03475-MONOMER"/>
<accession>Q2NW33</accession>
<keyword evidence="3" id="KW-1185">Reference proteome</keyword>
<evidence type="ECO:0000313" key="4">
    <source>
        <dbReference type="Proteomes" id="UP000245838"/>
    </source>
</evidence>
<dbReference type="AlphaFoldDB" id="Q2NW33"/>
<dbReference type="HOGENOM" id="CLU_1097938_0_0_6"/>
<sequence length="253" mass="25530">MREGVTPGLPDCYWPSTAACLHGAAVMLGAGFSGPSVFPGWATTSNTLAPQGAWLVGVSRSGYGGIVGGLWLRTADRGNALPAIGTAFAVAGSSSKKGTMTPALSAAVAMKTEPMNVEAPAAANMKVEPVNATSSSDAANAVSMKSEPQNVTILGTPVLAGANRESRLLPVASFKAPTAAIPDIGSSHTVSSETSTSAIATLGYRVLNVMTSPLGSSATATIQTGAEVDYAPATRQDEAVMTRAAVTPRDHRG</sequence>
<dbReference type="Proteomes" id="UP000245838">
    <property type="component" value="Chromosome sggmmb4_Chromosome"/>
</dbReference>
<gene>
    <name evidence="1" type="ordered locus">SG0367</name>
    <name evidence="2" type="ORF">SGGMMB4_00925</name>
</gene>
<organism evidence="1 3">
    <name type="scientific">Sodalis glossinidius (strain morsitans)</name>
    <dbReference type="NCBI Taxonomy" id="343509"/>
    <lineage>
        <taxon>Bacteria</taxon>
        <taxon>Pseudomonadati</taxon>
        <taxon>Pseudomonadota</taxon>
        <taxon>Gammaproteobacteria</taxon>
        <taxon>Enterobacterales</taxon>
        <taxon>Bruguierivoracaceae</taxon>
        <taxon>Sodalis</taxon>
    </lineage>
</organism>
<protein>
    <submittedName>
        <fullName evidence="1">Uncharacterized protein</fullName>
    </submittedName>
</protein>
<dbReference type="EMBL" id="AP008232">
    <property type="protein sequence ID" value="BAE73642.1"/>
    <property type="molecule type" value="Genomic_DNA"/>
</dbReference>
<name>Q2NW33_SODGM</name>
<evidence type="ECO:0000313" key="2">
    <source>
        <dbReference type="EMBL" id="CRL44047.1"/>
    </source>
</evidence>
<evidence type="ECO:0000313" key="3">
    <source>
        <dbReference type="Proteomes" id="UP000001932"/>
    </source>
</evidence>
<dbReference type="RefSeq" id="WP_011410230.1">
    <property type="nucleotide sequence ID" value="NC_007712.1"/>
</dbReference>